<sequence>MSEGVNAAGARYRGLDDWYREVNRIYLDKNFYRDEFSIFAHLVEVVGGLSLLASEKKKDGVDVNRHVPRAVAWWLALCGKVGIKSVEQMLWWKFPYHCPYCERSVHNNDICWELKEENRGPNWGRLERLGVQNEARRPSSIGAWQRMFGEIYVVDATASYAVIFARFTEELGELGEALRAFRVAPGYFLSEAADLFAWLMNLQNTLESKRKVTLARRGERLDEAFSDSYPGRCRDCGAGVCACPAILQSTLGRIAHELPVGRRVQDVGHYSSSFVSVQDIYTRFDEPVGLTGSTGHDFTFSKEQLNALNGGISQLIQRVIESQESFGSSAASLVNSLHLMGETVRTQRLSNHEVSDVAHEVAALEASDRETVIGLLRQAGIGIIEERLVEAVEDLASG</sequence>
<name>A0A075UNE3_9PSEU</name>
<evidence type="ECO:0000313" key="2">
    <source>
        <dbReference type="Proteomes" id="UP000028492"/>
    </source>
</evidence>
<evidence type="ECO:0000313" key="1">
    <source>
        <dbReference type="EMBL" id="AIG73931.1"/>
    </source>
</evidence>
<organism evidence="1 2">
    <name type="scientific">Amycolatopsis japonica</name>
    <dbReference type="NCBI Taxonomy" id="208439"/>
    <lineage>
        <taxon>Bacteria</taxon>
        <taxon>Bacillati</taxon>
        <taxon>Actinomycetota</taxon>
        <taxon>Actinomycetes</taxon>
        <taxon>Pseudonocardiales</taxon>
        <taxon>Pseudonocardiaceae</taxon>
        <taxon>Amycolatopsis</taxon>
        <taxon>Amycolatopsis japonica group</taxon>
    </lineage>
</organism>
<dbReference type="Gene3D" id="1.10.287.1080">
    <property type="entry name" value="MazG-like"/>
    <property type="match status" value="1"/>
</dbReference>
<dbReference type="AlphaFoldDB" id="A0A075UNE3"/>
<keyword evidence="2" id="KW-1185">Reference proteome</keyword>
<dbReference type="Proteomes" id="UP000028492">
    <property type="component" value="Chromosome"/>
</dbReference>
<dbReference type="RefSeq" id="WP_148311449.1">
    <property type="nucleotide sequence ID" value="NZ_CP008953.1"/>
</dbReference>
<dbReference type="HOGENOM" id="CLU_691948_0_0_11"/>
<protein>
    <submittedName>
        <fullName evidence="1">Uncharacterized protein</fullName>
    </submittedName>
</protein>
<dbReference type="EMBL" id="CP008953">
    <property type="protein sequence ID" value="AIG73931.1"/>
    <property type="molecule type" value="Genomic_DNA"/>
</dbReference>
<reference evidence="1 2" key="1">
    <citation type="journal article" date="2014" name="J. Biotechnol.">
        <title>Complete genome sequence of the actinobacterium Amycolatopsis japonica MG417-CF17(T) (=DSM 44213T) producing (S,S)-N,N'-ethylenediaminedisuccinic acid.</title>
        <authorList>
            <person name="Stegmann E."/>
            <person name="Albersmeier A."/>
            <person name="Spohn M."/>
            <person name="Gert H."/>
            <person name="Weber T."/>
            <person name="Wohlleben W."/>
            <person name="Kalinowski J."/>
            <person name="Ruckert C."/>
        </authorList>
    </citation>
    <scope>NUCLEOTIDE SEQUENCE [LARGE SCALE GENOMIC DNA]</scope>
    <source>
        <strain evidence="2">MG417-CF17 (DSM 44213)</strain>
    </source>
</reference>
<dbReference type="KEGG" id="aja:AJAP_05055"/>
<gene>
    <name evidence="1" type="ORF">AJAP_05055</name>
</gene>
<accession>A0A075UNE3</accession>
<proteinExistence type="predicted"/>